<gene>
    <name evidence="2" type="ORF">EGT74_03175</name>
</gene>
<sequence length="318" mass="34966">MKQYIPALCCAALVLGSCGKNRDLISHISDSTAVVYMPQASRSPASFTFNRDAATAQIVYGACYGGPHAPKGDIAVKFSTSPALVGHFNTENFTTYPLMPEGSYELEQTSAVIPSGKVNTAPFNITLHLDKLDGVGGYLLPVTVQTDAKVNEKLRTTFFLVKALYTVNPFQAYDRAAFKVLNFSSEEKTGEGLANGRAIYALDGNDDTFWSTEWKAAKPGPPHHVTIDMQAEKKIHGFTFTGRMVSGAVKTTGNPKDVILETSTDGVTWSYKENFVLENTRLNTFYLAYSQQARYFRFTINTSQGDIYLTHLAEINVF</sequence>
<dbReference type="OrthoDB" id="3965347at2"/>
<dbReference type="InterPro" id="IPR008979">
    <property type="entry name" value="Galactose-bd-like_sf"/>
</dbReference>
<evidence type="ECO:0000313" key="3">
    <source>
        <dbReference type="Proteomes" id="UP000278351"/>
    </source>
</evidence>
<evidence type="ECO:0000313" key="2">
    <source>
        <dbReference type="EMBL" id="RPE12567.1"/>
    </source>
</evidence>
<protein>
    <submittedName>
        <fullName evidence="2">DUF1735 domain-containing protein</fullName>
    </submittedName>
</protein>
<feature type="domain" description="F5/8 type C" evidence="1">
    <location>
        <begin position="166"/>
        <end position="318"/>
    </location>
</feature>
<dbReference type="Gene3D" id="2.60.40.1740">
    <property type="entry name" value="hypothetical protein (bacova_03559)"/>
    <property type="match status" value="1"/>
</dbReference>
<accession>A0A3N4Q951</accession>
<evidence type="ECO:0000259" key="1">
    <source>
        <dbReference type="PROSITE" id="PS50022"/>
    </source>
</evidence>
<dbReference type="InterPro" id="IPR013728">
    <property type="entry name" value="BT_3987-like_N"/>
</dbReference>
<name>A0A3N4Q951_9BACT</name>
<organism evidence="2 3">
    <name type="scientific">Chitinophaga lutea</name>
    <dbReference type="NCBI Taxonomy" id="2488634"/>
    <lineage>
        <taxon>Bacteria</taxon>
        <taxon>Pseudomonadati</taxon>
        <taxon>Bacteroidota</taxon>
        <taxon>Chitinophagia</taxon>
        <taxon>Chitinophagales</taxon>
        <taxon>Chitinophagaceae</taxon>
        <taxon>Chitinophaga</taxon>
    </lineage>
</organism>
<dbReference type="RefSeq" id="WP_123845078.1">
    <property type="nucleotide sequence ID" value="NZ_RPDH01000001.1"/>
</dbReference>
<dbReference type="PROSITE" id="PS51257">
    <property type="entry name" value="PROKAR_LIPOPROTEIN"/>
    <property type="match status" value="1"/>
</dbReference>
<dbReference type="Pfam" id="PF08522">
    <property type="entry name" value="BT_3987-like_N"/>
    <property type="match status" value="1"/>
</dbReference>
<proteinExistence type="predicted"/>
<dbReference type="SUPFAM" id="SSF49785">
    <property type="entry name" value="Galactose-binding domain-like"/>
    <property type="match status" value="1"/>
</dbReference>
<dbReference type="EMBL" id="RPDH01000001">
    <property type="protein sequence ID" value="RPE12567.1"/>
    <property type="molecule type" value="Genomic_DNA"/>
</dbReference>
<dbReference type="AlphaFoldDB" id="A0A3N4Q951"/>
<keyword evidence="3" id="KW-1185">Reference proteome</keyword>
<dbReference type="InterPro" id="IPR000421">
    <property type="entry name" value="FA58C"/>
</dbReference>
<dbReference type="PROSITE" id="PS50022">
    <property type="entry name" value="FA58C_3"/>
    <property type="match status" value="1"/>
</dbReference>
<reference evidence="2 3" key="1">
    <citation type="submission" date="2018-11" db="EMBL/GenBank/DDBJ databases">
        <title>Chitinophaga lutea sp.nov., isolate from arsenic contaminated soil.</title>
        <authorList>
            <person name="Zong Y."/>
        </authorList>
    </citation>
    <scope>NUCLEOTIDE SEQUENCE [LARGE SCALE GENOMIC DNA]</scope>
    <source>
        <strain evidence="2 3">ZY74</strain>
    </source>
</reference>
<comment type="caution">
    <text evidence="2">The sequence shown here is derived from an EMBL/GenBank/DDBJ whole genome shotgun (WGS) entry which is preliminary data.</text>
</comment>
<dbReference type="Gene3D" id="2.60.120.260">
    <property type="entry name" value="Galactose-binding domain-like"/>
    <property type="match status" value="1"/>
</dbReference>
<dbReference type="Proteomes" id="UP000278351">
    <property type="component" value="Unassembled WGS sequence"/>
</dbReference>
<dbReference type="Pfam" id="PF00754">
    <property type="entry name" value="F5_F8_type_C"/>
    <property type="match status" value="1"/>
</dbReference>